<name>A0ABV0G4Q5_9BURK</name>
<keyword evidence="1" id="KW-0732">Signal</keyword>
<feature type="domain" description="DUF5060" evidence="3">
    <location>
        <begin position="25"/>
        <end position="91"/>
    </location>
</feature>
<gene>
    <name evidence="4" type="ORF">ABDJ85_14680</name>
</gene>
<evidence type="ECO:0000256" key="1">
    <source>
        <dbReference type="SAM" id="SignalP"/>
    </source>
</evidence>
<dbReference type="InterPro" id="IPR032260">
    <property type="entry name" value="DUF5060"/>
</dbReference>
<dbReference type="InterPro" id="IPR025277">
    <property type="entry name" value="Apiosidase-like_cat_dom"/>
</dbReference>
<dbReference type="RefSeq" id="WP_347705537.1">
    <property type="nucleotide sequence ID" value="NZ_JBDPZD010000004.1"/>
</dbReference>
<keyword evidence="5" id="KW-1185">Reference proteome</keyword>
<dbReference type="PANTHER" id="PTHR37836">
    <property type="entry name" value="LMO1036 PROTEIN"/>
    <property type="match status" value="1"/>
</dbReference>
<dbReference type="Gene3D" id="2.60.40.10">
    <property type="entry name" value="Immunoglobulins"/>
    <property type="match status" value="1"/>
</dbReference>
<evidence type="ECO:0000313" key="4">
    <source>
        <dbReference type="EMBL" id="MEO3692721.1"/>
    </source>
</evidence>
<dbReference type="Proteomes" id="UP001495147">
    <property type="component" value="Unassembled WGS sequence"/>
</dbReference>
<dbReference type="Pfam" id="PF13204">
    <property type="entry name" value="Apiosidase"/>
    <property type="match status" value="1"/>
</dbReference>
<dbReference type="InterPro" id="IPR013783">
    <property type="entry name" value="Ig-like_fold"/>
</dbReference>
<organism evidence="4 5">
    <name type="scientific">Roseateles paludis</name>
    <dbReference type="NCBI Taxonomy" id="3145238"/>
    <lineage>
        <taxon>Bacteria</taxon>
        <taxon>Pseudomonadati</taxon>
        <taxon>Pseudomonadota</taxon>
        <taxon>Betaproteobacteria</taxon>
        <taxon>Burkholderiales</taxon>
        <taxon>Sphaerotilaceae</taxon>
        <taxon>Roseateles</taxon>
    </lineage>
</organism>
<dbReference type="Pfam" id="PF16586">
    <property type="entry name" value="DUF5060"/>
    <property type="match status" value="1"/>
</dbReference>
<evidence type="ECO:0000259" key="2">
    <source>
        <dbReference type="Pfam" id="PF13204"/>
    </source>
</evidence>
<comment type="caution">
    <text evidence="4">The sequence shown here is derived from an EMBL/GenBank/DDBJ whole genome shotgun (WGS) entry which is preliminary data.</text>
</comment>
<evidence type="ECO:0000259" key="3">
    <source>
        <dbReference type="Pfam" id="PF16586"/>
    </source>
</evidence>
<feature type="chain" id="PRO_5045610278" evidence="1">
    <location>
        <begin position="20"/>
        <end position="636"/>
    </location>
</feature>
<proteinExistence type="predicted"/>
<feature type="domain" description="Apiosidase-like catalytic" evidence="2">
    <location>
        <begin position="130"/>
        <end position="515"/>
    </location>
</feature>
<sequence length="636" mass="70474">MRRLFLLLASLLYIGVAHARLQSGEVHVWDTQEITFEAARDYANPYVDVTVWIELSGPGFKRKVYGFWDGGRTFKVRFVATAPGEWRWKVAATPADDAGLNGGAGALRAVAWSDAEIADNPNRRGFVRASANGHALVYADGSPFFLLGDTWLAASTWRLPYRGVPAAAGYVPGPGISFEEAVAWRKRQGFNSVSFIAAFPNWAADAHGATHANKDGVFLRNAWEKFGAWAPNAKISTPDGATTTAKDMHDEQGHRPFEVFPDREGLANFDRIDPRYFASLDRKMQHLAAQGFVPFLETIRRDNAPAWKRYFDFNASYARFVNYMVARYGAYNLVFSGIHLDWIPKDFSLTADEFNAALTHHHRQYGGLPFGQPYTTLIDSSTYKAFGHAEQAPWLTMHTVGNNPRNHAIYASIEELFHLQPAMPAANLEPYYTGWNHSINRPGGETPDENSPRDNYFARAMMYGSVLSGALAGHVHGTAAYDLTTTGEAAGWRPYIWTALQYTSGTYMQHLRSFVLCEGARYQDLAPVPQDLAPRAVPGALADGLDGWSFLARTPARDFALAYFESRAVRPKLANFQPGGRYVWTWFEPETGRWHRPLTLSADAAGTLTAPPFPAGVTAATRDMAAKIVAVSAKTR</sequence>
<protein>
    <submittedName>
        <fullName evidence="4">DUF5060 domain-containing protein</fullName>
    </submittedName>
</protein>
<evidence type="ECO:0000313" key="5">
    <source>
        <dbReference type="Proteomes" id="UP001495147"/>
    </source>
</evidence>
<dbReference type="PANTHER" id="PTHR37836:SF2">
    <property type="entry name" value="DUF4038 DOMAIN-CONTAINING PROTEIN"/>
    <property type="match status" value="1"/>
</dbReference>
<reference evidence="4 5" key="1">
    <citation type="submission" date="2024-05" db="EMBL/GenBank/DDBJ databases">
        <title>Roseateles sp. DJS-2-20 16S ribosomal RNA gene Genome sequencing and assembly.</title>
        <authorList>
            <person name="Woo H."/>
        </authorList>
    </citation>
    <scope>NUCLEOTIDE SEQUENCE [LARGE SCALE GENOMIC DNA]</scope>
    <source>
        <strain evidence="4 5">DJS-2-20</strain>
    </source>
</reference>
<accession>A0ABV0G4Q5</accession>
<dbReference type="EMBL" id="JBDPZD010000004">
    <property type="protein sequence ID" value="MEO3692721.1"/>
    <property type="molecule type" value="Genomic_DNA"/>
</dbReference>
<feature type="signal peptide" evidence="1">
    <location>
        <begin position="1"/>
        <end position="19"/>
    </location>
</feature>
<dbReference type="Gene3D" id="3.20.20.80">
    <property type="entry name" value="Glycosidases"/>
    <property type="match status" value="1"/>
</dbReference>